<gene>
    <name evidence="1" type="ORF">SAMN00768000_2999</name>
</gene>
<reference evidence="2" key="1">
    <citation type="submission" date="2017-04" db="EMBL/GenBank/DDBJ databases">
        <authorList>
            <person name="Varghese N."/>
            <person name="Submissions S."/>
        </authorList>
    </citation>
    <scope>NUCLEOTIDE SEQUENCE [LARGE SCALE GENOMIC DNA]</scope>
    <source>
        <strain evidence="2">DSM 9293</strain>
    </source>
</reference>
<organism evidence="1 2">
    <name type="scientific">Sulfobacillus thermosulfidooxidans (strain DSM 9293 / VKM B-1269 / AT-1)</name>
    <dbReference type="NCBI Taxonomy" id="929705"/>
    <lineage>
        <taxon>Bacteria</taxon>
        <taxon>Bacillati</taxon>
        <taxon>Bacillota</taxon>
        <taxon>Clostridia</taxon>
        <taxon>Eubacteriales</taxon>
        <taxon>Clostridiales Family XVII. Incertae Sedis</taxon>
        <taxon>Sulfobacillus</taxon>
    </lineage>
</organism>
<dbReference type="AlphaFoldDB" id="A0A1W1WKF2"/>
<dbReference type="EMBL" id="FWWY01000001">
    <property type="protein sequence ID" value="SMC06746.1"/>
    <property type="molecule type" value="Genomic_DNA"/>
</dbReference>
<proteinExistence type="predicted"/>
<name>A0A1W1WKF2_SULTA</name>
<protein>
    <submittedName>
        <fullName evidence="1">Uncharacterized protein</fullName>
    </submittedName>
</protein>
<dbReference type="RefSeq" id="WP_139793566.1">
    <property type="nucleotide sequence ID" value="NZ_FWWY01000001.1"/>
</dbReference>
<dbReference type="STRING" id="28034.BFX07_10715"/>
<sequence>MSHNSSTARLIVWMTMGFLALVTASGYWFCYRITISPAIAQRIGKRWMGLSRPGTVLTHWTITWVNYHGYFHRDYEMQGFWCVGTQGRCYATYDITVFVNGQSPHVDHALISIIPSSLTAIQRHSKDGH</sequence>
<evidence type="ECO:0000313" key="1">
    <source>
        <dbReference type="EMBL" id="SMC06746.1"/>
    </source>
</evidence>
<accession>A0A1W1WKF2</accession>
<dbReference type="Proteomes" id="UP000192660">
    <property type="component" value="Unassembled WGS sequence"/>
</dbReference>
<evidence type="ECO:0000313" key="2">
    <source>
        <dbReference type="Proteomes" id="UP000192660"/>
    </source>
</evidence>
<keyword evidence="2" id="KW-1185">Reference proteome</keyword>